<name>A0A1M4U5U2_9BACT</name>
<keyword evidence="2" id="KW-1185">Reference proteome</keyword>
<evidence type="ECO:0000313" key="1">
    <source>
        <dbReference type="EMBL" id="SHE52191.1"/>
    </source>
</evidence>
<proteinExistence type="predicted"/>
<dbReference type="Proteomes" id="UP000184048">
    <property type="component" value="Unassembled WGS sequence"/>
</dbReference>
<dbReference type="OrthoDB" id="635356at2"/>
<reference evidence="1 2" key="1">
    <citation type="submission" date="2016-11" db="EMBL/GenBank/DDBJ databases">
        <authorList>
            <person name="Jaros S."/>
            <person name="Januszkiewicz K."/>
            <person name="Wedrychowicz H."/>
        </authorList>
    </citation>
    <scope>NUCLEOTIDE SEQUENCE [LARGE SCALE GENOMIC DNA]</scope>
    <source>
        <strain evidence="1 2">DSM 18119</strain>
    </source>
</reference>
<organism evidence="1 2">
    <name type="scientific">Flavisolibacter ginsengisoli DSM 18119</name>
    <dbReference type="NCBI Taxonomy" id="1121884"/>
    <lineage>
        <taxon>Bacteria</taxon>
        <taxon>Pseudomonadati</taxon>
        <taxon>Bacteroidota</taxon>
        <taxon>Chitinophagia</taxon>
        <taxon>Chitinophagales</taxon>
        <taxon>Chitinophagaceae</taxon>
        <taxon>Flavisolibacter</taxon>
    </lineage>
</organism>
<protein>
    <submittedName>
        <fullName evidence="1">Uncharacterized protein</fullName>
    </submittedName>
</protein>
<evidence type="ECO:0000313" key="2">
    <source>
        <dbReference type="Proteomes" id="UP000184048"/>
    </source>
</evidence>
<dbReference type="AlphaFoldDB" id="A0A1M4U5U2"/>
<dbReference type="STRING" id="1121884.SAMN02745131_00538"/>
<dbReference type="EMBL" id="FQUU01000002">
    <property type="protein sequence ID" value="SHE52191.1"/>
    <property type="molecule type" value="Genomic_DNA"/>
</dbReference>
<dbReference type="RefSeq" id="WP_072833703.1">
    <property type="nucleotide sequence ID" value="NZ_FQUU01000002.1"/>
</dbReference>
<accession>A0A1M4U5U2</accession>
<sequence length="313" mass="36523">MKTKPSFWQRIGMHEWFLKKEDIAEASREGITPNEVYKYIIDKFKESIGHLSFANRIVFYHEYIICFNTDDYRDFTDNKKGIFGLIVQESVKQFYEALKAYRAQNKTVEPSSSKWVFRFVSHPDYERGDKSFIGKLLPGNMQKEENLRITFIPRQTGIAQTADISPEILNGFTFYSEGYYEVPYQENLVYHEHAVSKPSFFARFEAIIPEKEYAGRKIEYVMRDEEVIVSGKEEVHANSNVFRIPSEWVNTPHLRIRYNKAEGKLYVASFGEKTIVNEKQVAKSFENNPTWTELPINSKVVLNGIVGINIFKS</sequence>
<gene>
    <name evidence="1" type="ORF">SAMN02745131_00538</name>
</gene>